<sequence length="482" mass="53780">MFMSTLDQTVEEVNHSRVNRSKRPARRNFVVIGIIIIIALLVAGLFYYQTTRFNSQITINDTKIGGLTADQAIKKLKTSVLKNRVFVGEQQIFDGKDTQMGFTEEDLPEVKKLLKSQWTFFPSSKEKTYSLLPKKADQYRSQTLKKQVEEKLLSMNKNLKAPIDASAKLEQGEIVISNSIDGEQYDITGLLKDYAEQKYTSDIHLKPVFLQPIKADSPIIKEEEKTLQALLGRTVDYNVQGKVYTLNGSELIKNATVTKEMNVTITMSDIKNKIAEINSAQSTLNKNFSFKTHSGSVISVKGKGYGWALDVGKETTQVQQAFEKGEKSIPAANIYGNGWSNEGIGYETTTNNGIGDTYAEVSIAEQRIWIYKKGKLVLTTQVVTGKHSTGEDTSPGVWYILYKRTQYTLKGTAVGKGDYAVKVNYWAPFTNSGQGFHDASWRTNWASNAYLTAGSGGCVNTPPNLMKTVYENLSTYDPVVIY</sequence>
<dbReference type="InterPro" id="IPR050979">
    <property type="entry name" value="LD-transpeptidase"/>
</dbReference>
<evidence type="ECO:0000256" key="7">
    <source>
        <dbReference type="SAM" id="Phobius"/>
    </source>
</evidence>
<name>A0AA95MLN1_9BACI</name>
<reference evidence="9" key="1">
    <citation type="submission" date="2023-05" db="EMBL/GenBank/DDBJ databases">
        <title>Comparative genomics of Bacillaceae isolates and their secondary metabolite potential.</title>
        <authorList>
            <person name="Song L."/>
            <person name="Nielsen L.J."/>
            <person name="Mohite O."/>
            <person name="Xu X."/>
            <person name="Weber T."/>
            <person name="Kovacs A.T."/>
        </authorList>
    </citation>
    <scope>NUCLEOTIDE SEQUENCE</scope>
    <source>
        <strain evidence="9">XLM17</strain>
    </source>
</reference>
<keyword evidence="10" id="KW-1185">Reference proteome</keyword>
<dbReference type="Pfam" id="PF03734">
    <property type="entry name" value="YkuD"/>
    <property type="match status" value="1"/>
</dbReference>
<dbReference type="Gene3D" id="2.40.440.10">
    <property type="entry name" value="L,D-transpeptidase catalytic domain-like"/>
    <property type="match status" value="1"/>
</dbReference>
<evidence type="ECO:0000256" key="4">
    <source>
        <dbReference type="ARBA" id="ARBA00022984"/>
    </source>
</evidence>
<dbReference type="AlphaFoldDB" id="A0AA95MLN1"/>
<dbReference type="Proteomes" id="UP001178288">
    <property type="component" value="Chromosome"/>
</dbReference>
<evidence type="ECO:0000256" key="3">
    <source>
        <dbReference type="ARBA" id="ARBA00022960"/>
    </source>
</evidence>
<dbReference type="GO" id="GO:0071555">
    <property type="term" value="P:cell wall organization"/>
    <property type="evidence" value="ECO:0007669"/>
    <property type="project" value="UniProtKB-UniRule"/>
</dbReference>
<keyword evidence="2" id="KW-0808">Transferase</keyword>
<evidence type="ECO:0000313" key="10">
    <source>
        <dbReference type="Proteomes" id="UP001178288"/>
    </source>
</evidence>
<dbReference type="GO" id="GO:0071972">
    <property type="term" value="F:peptidoglycan L,D-transpeptidase activity"/>
    <property type="evidence" value="ECO:0007669"/>
    <property type="project" value="TreeGrafter"/>
</dbReference>
<keyword evidence="5 6" id="KW-0961">Cell wall biogenesis/degradation</keyword>
<organism evidence="9 10">
    <name type="scientific">Neobacillus novalis</name>
    <dbReference type="NCBI Taxonomy" id="220687"/>
    <lineage>
        <taxon>Bacteria</taxon>
        <taxon>Bacillati</taxon>
        <taxon>Bacillota</taxon>
        <taxon>Bacilli</taxon>
        <taxon>Bacillales</taxon>
        <taxon>Bacillaceae</taxon>
        <taxon>Neobacillus</taxon>
    </lineage>
</organism>
<dbReference type="InterPro" id="IPR022029">
    <property type="entry name" value="YoaR-like_PG-bd"/>
</dbReference>
<dbReference type="SUPFAM" id="SSF143985">
    <property type="entry name" value="L,D-transpeptidase pre-catalytic domain-like"/>
    <property type="match status" value="1"/>
</dbReference>
<accession>A0AA95MLN1</accession>
<dbReference type="Gene3D" id="3.10.20.800">
    <property type="match status" value="1"/>
</dbReference>
<dbReference type="Pfam" id="PF12229">
    <property type="entry name" value="PG_binding_4"/>
    <property type="match status" value="1"/>
</dbReference>
<dbReference type="InterPro" id="IPR038063">
    <property type="entry name" value="Transpep_catalytic_dom"/>
</dbReference>
<dbReference type="InterPro" id="IPR038054">
    <property type="entry name" value="LD_TPept-like_central_sf"/>
</dbReference>
<comment type="pathway">
    <text evidence="1 6">Cell wall biogenesis; peptidoglycan biosynthesis.</text>
</comment>
<evidence type="ECO:0000259" key="8">
    <source>
        <dbReference type="PROSITE" id="PS52029"/>
    </source>
</evidence>
<proteinExistence type="predicted"/>
<feature type="active site" description="Proton donor/acceptor" evidence="6">
    <location>
        <position position="437"/>
    </location>
</feature>
<dbReference type="SUPFAM" id="SSF141523">
    <property type="entry name" value="L,D-transpeptidase catalytic domain-like"/>
    <property type="match status" value="1"/>
</dbReference>
<dbReference type="PANTHER" id="PTHR30582">
    <property type="entry name" value="L,D-TRANSPEPTIDASE"/>
    <property type="match status" value="1"/>
</dbReference>
<dbReference type="EMBL" id="CP126114">
    <property type="protein sequence ID" value="WHY86287.1"/>
    <property type="molecule type" value="Genomic_DNA"/>
</dbReference>
<dbReference type="GO" id="GO:0018104">
    <property type="term" value="P:peptidoglycan-protein cross-linking"/>
    <property type="evidence" value="ECO:0007669"/>
    <property type="project" value="TreeGrafter"/>
</dbReference>
<dbReference type="InterPro" id="IPR005490">
    <property type="entry name" value="LD_TPept_cat_dom"/>
</dbReference>
<evidence type="ECO:0000313" key="9">
    <source>
        <dbReference type="EMBL" id="WHY86287.1"/>
    </source>
</evidence>
<dbReference type="GO" id="GO:0016740">
    <property type="term" value="F:transferase activity"/>
    <property type="evidence" value="ECO:0007669"/>
    <property type="project" value="UniProtKB-KW"/>
</dbReference>
<dbReference type="CDD" id="cd16913">
    <property type="entry name" value="YkuD_like"/>
    <property type="match status" value="1"/>
</dbReference>
<evidence type="ECO:0000256" key="6">
    <source>
        <dbReference type="PROSITE-ProRule" id="PRU01373"/>
    </source>
</evidence>
<feature type="domain" description="L,D-TPase catalytic" evidence="8">
    <location>
        <begin position="357"/>
        <end position="482"/>
    </location>
</feature>
<evidence type="ECO:0000256" key="1">
    <source>
        <dbReference type="ARBA" id="ARBA00004752"/>
    </source>
</evidence>
<keyword evidence="7" id="KW-0472">Membrane</keyword>
<gene>
    <name evidence="9" type="ORF">QNH39_27605</name>
</gene>
<feature type="transmembrane region" description="Helical" evidence="7">
    <location>
        <begin position="29"/>
        <end position="48"/>
    </location>
</feature>
<dbReference type="KEGG" id="nnv:QNH39_27605"/>
<dbReference type="PROSITE" id="PS52029">
    <property type="entry name" value="LD_TPASE"/>
    <property type="match status" value="1"/>
</dbReference>
<dbReference type="GO" id="GO:0008360">
    <property type="term" value="P:regulation of cell shape"/>
    <property type="evidence" value="ECO:0007669"/>
    <property type="project" value="UniProtKB-UniRule"/>
</dbReference>
<keyword evidence="3 6" id="KW-0133">Cell shape</keyword>
<protein>
    <submittedName>
        <fullName evidence="9">L,D-transpeptidase family protein</fullName>
    </submittedName>
</protein>
<evidence type="ECO:0000256" key="2">
    <source>
        <dbReference type="ARBA" id="ARBA00022679"/>
    </source>
</evidence>
<feature type="active site" description="Nucleophile" evidence="6">
    <location>
        <position position="458"/>
    </location>
</feature>
<dbReference type="PANTHER" id="PTHR30582:SF33">
    <property type="entry name" value="EXPORTED PROTEIN"/>
    <property type="match status" value="1"/>
</dbReference>
<evidence type="ECO:0000256" key="5">
    <source>
        <dbReference type="ARBA" id="ARBA00023316"/>
    </source>
</evidence>
<dbReference type="GO" id="GO:0005576">
    <property type="term" value="C:extracellular region"/>
    <property type="evidence" value="ECO:0007669"/>
    <property type="project" value="TreeGrafter"/>
</dbReference>
<keyword evidence="4 6" id="KW-0573">Peptidoglycan synthesis</keyword>
<keyword evidence="7" id="KW-1133">Transmembrane helix</keyword>
<keyword evidence="7" id="KW-0812">Transmembrane</keyword>